<dbReference type="Pfam" id="PF12697">
    <property type="entry name" value="Abhydrolase_6"/>
    <property type="match status" value="1"/>
</dbReference>
<dbReference type="Proteomes" id="UP000234300">
    <property type="component" value="Unassembled WGS sequence"/>
</dbReference>
<evidence type="ECO:0000313" key="2">
    <source>
        <dbReference type="EMBL" id="SMX73793.1"/>
    </source>
</evidence>
<dbReference type="InterPro" id="IPR000073">
    <property type="entry name" value="AB_hydrolase_1"/>
</dbReference>
<sequence>MFDKLSRNLKSILNVGNSSYTQQEALDATFTPIAIGQILASVENLCVAKLYQSDQLLRGTSARDSRPQTLNHRLLTLLDSPFAAKALSLTTLGAAVTLLLSRGRRNPQIVAATVLSMSTALSEHRTPYGRDGADQMTSVIIQYRAMTALIPNRDRSDDVFLRAVNVQAGLSYFVSGLSKAFGPSWVRGEALAEILQTQVYGGSPAAQALKKSHWLMKGATWVTPIWELTFPILYILPARLGTYGLSLVKVFHLGVAAVMELPRFVWGFTGSHGAVKYVIGSSERGEKRVSKLEYSALGSAGVVAYMSGVYAAILRQRDNDRRQGLKGTSQLSVADGNIEFKWSGPKRDDIDSNTAPVIIFEAGLGSALEAWTWVAEELSDNYHVLSYHRAGYGLSTTKLPSGDIVEALLEHIESTGPIVVVGHSFGLIKIADYLHRELRGHRVSRVVLVDGTDPELLHINRSDRQRAAKYLQSQCGSMFVALTGIYNFVPHTVARQSAYAPDEQSGVVQFAFAPKNIHRAIREYFDTDITRVTESIVSGPPRVVVASAENADQQRTLADKLSAPYELVEESSHRSIIGYQSQSKHVAAIVREVVSEI</sequence>
<reference evidence="2 3" key="1">
    <citation type="submission" date="2017-03" db="EMBL/GenBank/DDBJ databases">
        <authorList>
            <person name="Afonso C.L."/>
            <person name="Miller P.J."/>
            <person name="Scott M.A."/>
            <person name="Spackman E."/>
            <person name="Goraichik I."/>
            <person name="Dimitrov K.M."/>
            <person name="Suarez D.L."/>
            <person name="Swayne D.E."/>
        </authorList>
    </citation>
    <scope>NUCLEOTIDE SEQUENCE [LARGE SCALE GENOMIC DNA]</scope>
    <source>
        <strain evidence="3">8(6)</strain>
    </source>
</reference>
<evidence type="ECO:0000259" key="1">
    <source>
        <dbReference type="Pfam" id="PF12697"/>
    </source>
</evidence>
<name>A0A2H1IF27_BREAU</name>
<protein>
    <submittedName>
        <fullName evidence="2">Alpha/beta hydrolase family protein</fullName>
    </submittedName>
</protein>
<organism evidence="2 3">
    <name type="scientific">Brevibacterium aurantiacum</name>
    <dbReference type="NCBI Taxonomy" id="273384"/>
    <lineage>
        <taxon>Bacteria</taxon>
        <taxon>Bacillati</taxon>
        <taxon>Actinomycetota</taxon>
        <taxon>Actinomycetes</taxon>
        <taxon>Micrococcales</taxon>
        <taxon>Brevibacteriaceae</taxon>
        <taxon>Brevibacterium</taxon>
    </lineage>
</organism>
<dbReference type="InterPro" id="IPR029058">
    <property type="entry name" value="AB_hydrolase_fold"/>
</dbReference>
<evidence type="ECO:0000313" key="3">
    <source>
        <dbReference type="Proteomes" id="UP000234300"/>
    </source>
</evidence>
<dbReference type="GO" id="GO:0016787">
    <property type="term" value="F:hydrolase activity"/>
    <property type="evidence" value="ECO:0007669"/>
    <property type="project" value="UniProtKB-KW"/>
</dbReference>
<gene>
    <name evidence="2" type="ORF">BAURA86_00575</name>
</gene>
<dbReference type="RefSeq" id="WP_101556390.1">
    <property type="nucleotide sequence ID" value="NZ_FXZI01000001.1"/>
</dbReference>
<feature type="domain" description="AB hydrolase-1" evidence="1">
    <location>
        <begin position="365"/>
        <end position="573"/>
    </location>
</feature>
<accession>A0A2H1IF27</accession>
<dbReference type="Gene3D" id="3.40.50.1820">
    <property type="entry name" value="alpha/beta hydrolase"/>
    <property type="match status" value="1"/>
</dbReference>
<keyword evidence="2" id="KW-0378">Hydrolase</keyword>
<dbReference type="EMBL" id="FXZI01000001">
    <property type="protein sequence ID" value="SMX73793.1"/>
    <property type="molecule type" value="Genomic_DNA"/>
</dbReference>
<dbReference type="SUPFAM" id="SSF53474">
    <property type="entry name" value="alpha/beta-Hydrolases"/>
    <property type="match status" value="1"/>
</dbReference>
<dbReference type="AlphaFoldDB" id="A0A2H1IF27"/>
<proteinExistence type="predicted"/>